<dbReference type="RefSeq" id="WP_344189996.1">
    <property type="nucleotide sequence ID" value="NZ_BAAARN010000001.1"/>
</dbReference>
<comment type="caution">
    <text evidence="2">The sequence shown here is derived from an EMBL/GenBank/DDBJ whole genome shotgun (WGS) entry which is preliminary data.</text>
</comment>
<dbReference type="EMBL" id="BAAARN010000001">
    <property type="protein sequence ID" value="GAA2731580.1"/>
    <property type="molecule type" value="Genomic_DNA"/>
</dbReference>
<reference evidence="2 3" key="1">
    <citation type="journal article" date="2019" name="Int. J. Syst. Evol. Microbiol.">
        <title>The Global Catalogue of Microorganisms (GCM) 10K type strain sequencing project: providing services to taxonomists for standard genome sequencing and annotation.</title>
        <authorList>
            <consortium name="The Broad Institute Genomics Platform"/>
            <consortium name="The Broad Institute Genome Sequencing Center for Infectious Disease"/>
            <person name="Wu L."/>
            <person name="Ma J."/>
        </authorList>
    </citation>
    <scope>NUCLEOTIDE SEQUENCE [LARGE SCALE GENOMIC DNA]</scope>
    <source>
        <strain evidence="2 3">JCM 16378</strain>
    </source>
</reference>
<evidence type="ECO:0000313" key="2">
    <source>
        <dbReference type="EMBL" id="GAA2731580.1"/>
    </source>
</evidence>
<dbReference type="Proteomes" id="UP001501326">
    <property type="component" value="Unassembled WGS sequence"/>
</dbReference>
<evidence type="ECO:0000313" key="3">
    <source>
        <dbReference type="Proteomes" id="UP001501326"/>
    </source>
</evidence>
<evidence type="ECO:0000256" key="1">
    <source>
        <dbReference type="SAM" id="MobiDB-lite"/>
    </source>
</evidence>
<gene>
    <name evidence="2" type="ORF">GCM10009867_05510</name>
</gene>
<organism evidence="2 3">
    <name type="scientific">Pedococcus aerophilus</name>
    <dbReference type="NCBI Taxonomy" id="436356"/>
    <lineage>
        <taxon>Bacteria</taxon>
        <taxon>Bacillati</taxon>
        <taxon>Actinomycetota</taxon>
        <taxon>Actinomycetes</taxon>
        <taxon>Micrococcales</taxon>
        <taxon>Intrasporangiaceae</taxon>
        <taxon>Pedococcus</taxon>
    </lineage>
</organism>
<accession>A0ABN3UFA9</accession>
<proteinExistence type="predicted"/>
<name>A0ABN3UFA9_9MICO</name>
<feature type="compositionally biased region" description="Basic and acidic residues" evidence="1">
    <location>
        <begin position="111"/>
        <end position="129"/>
    </location>
</feature>
<feature type="region of interest" description="Disordered" evidence="1">
    <location>
        <begin position="1"/>
        <end position="31"/>
    </location>
</feature>
<keyword evidence="3" id="KW-1185">Reference proteome</keyword>
<sequence length="141" mass="15354">MSEPTSSRSTGSLSSGSPSSPSEPLLPTLRDSPFLAKKLRESLETLRDSADPQMRERLTAVLEDRASLRDLARDPSFGSFVGPLADRGWEKFEAMSPEERSAAIVAEQEADERTAQERSAADFVREVREGTSGPKPSAGTW</sequence>
<feature type="region of interest" description="Disordered" evidence="1">
    <location>
        <begin position="109"/>
        <end position="141"/>
    </location>
</feature>
<feature type="compositionally biased region" description="Low complexity" evidence="1">
    <location>
        <begin position="1"/>
        <end position="30"/>
    </location>
</feature>
<protein>
    <submittedName>
        <fullName evidence="2">Uncharacterized protein</fullName>
    </submittedName>
</protein>